<keyword evidence="4 7" id="KW-0812">Transmembrane</keyword>
<evidence type="ECO:0000256" key="1">
    <source>
        <dbReference type="ARBA" id="ARBA00004651"/>
    </source>
</evidence>
<evidence type="ECO:0000259" key="8">
    <source>
        <dbReference type="PROSITE" id="PS50928"/>
    </source>
</evidence>
<comment type="subcellular location">
    <subcellularLocation>
        <location evidence="1 7">Cell membrane</location>
        <topology evidence="1 7">Multi-pass membrane protein</topology>
    </subcellularLocation>
</comment>
<dbReference type="RefSeq" id="WP_234748044.1">
    <property type="nucleotide sequence ID" value="NZ_BAAAWN010000001.1"/>
</dbReference>
<evidence type="ECO:0000256" key="7">
    <source>
        <dbReference type="RuleBase" id="RU363032"/>
    </source>
</evidence>
<keyword evidence="2 7" id="KW-0813">Transport</keyword>
<dbReference type="PROSITE" id="PS50928">
    <property type="entry name" value="ABC_TM1"/>
    <property type="match status" value="1"/>
</dbReference>
<evidence type="ECO:0000313" key="10">
    <source>
        <dbReference type="Proteomes" id="UP001589702"/>
    </source>
</evidence>
<reference evidence="9 10" key="1">
    <citation type="submission" date="2024-09" db="EMBL/GenBank/DDBJ databases">
        <authorList>
            <person name="Sun Q."/>
            <person name="Mori K."/>
        </authorList>
    </citation>
    <scope>NUCLEOTIDE SEQUENCE [LARGE SCALE GENOMIC DNA]</scope>
    <source>
        <strain evidence="9 10">JCM 1334</strain>
    </source>
</reference>
<feature type="transmembrane region" description="Helical" evidence="7">
    <location>
        <begin position="138"/>
        <end position="159"/>
    </location>
</feature>
<feature type="transmembrane region" description="Helical" evidence="7">
    <location>
        <begin position="180"/>
        <end position="202"/>
    </location>
</feature>
<organism evidence="9 10">
    <name type="scientific">Arthrobacter ramosus</name>
    <dbReference type="NCBI Taxonomy" id="1672"/>
    <lineage>
        <taxon>Bacteria</taxon>
        <taxon>Bacillati</taxon>
        <taxon>Actinomycetota</taxon>
        <taxon>Actinomycetes</taxon>
        <taxon>Micrococcales</taxon>
        <taxon>Micrococcaceae</taxon>
        <taxon>Arthrobacter</taxon>
    </lineage>
</organism>
<keyword evidence="6 7" id="KW-0472">Membrane</keyword>
<keyword evidence="10" id="KW-1185">Reference proteome</keyword>
<dbReference type="Pfam" id="PF00528">
    <property type="entry name" value="BPD_transp_1"/>
    <property type="match status" value="1"/>
</dbReference>
<dbReference type="PANTHER" id="PTHR43744:SF12">
    <property type="entry name" value="ABC TRANSPORTER PERMEASE PROTEIN MG189-RELATED"/>
    <property type="match status" value="1"/>
</dbReference>
<dbReference type="EMBL" id="JBHMBC010000007">
    <property type="protein sequence ID" value="MFB9819189.1"/>
    <property type="molecule type" value="Genomic_DNA"/>
</dbReference>
<dbReference type="SUPFAM" id="SSF161098">
    <property type="entry name" value="MetI-like"/>
    <property type="match status" value="1"/>
</dbReference>
<gene>
    <name evidence="9" type="ORF">ACFFP1_06710</name>
</gene>
<feature type="transmembrane region" description="Helical" evidence="7">
    <location>
        <begin position="241"/>
        <end position="260"/>
    </location>
</feature>
<sequence>MLLTSRSRWWTYAIVTVVALATLAPFAWMAATALMTTSQTLTLPPKLIPDPLTLDGAKAVFDRIPFMTLLMNTILASAGRVIGTLVVGTLAAYALAVLKVPGSRVIIVVILALIMVPGDIFIIPNYTIISGMKLTDTIIALFLPSIFDVFAVFLLYQFFRGIPRELIEAARVDGASHLRILFTMVIPLARGGIITVAILTVLSEWKELLWPIVVNRSIDKLTLGPGIAQLRSSYGTTDYNMLMSAGLLAALPMIIIFLILQKQFIASVARSGLK</sequence>
<comment type="caution">
    <text evidence="9">The sequence shown here is derived from an EMBL/GenBank/DDBJ whole genome shotgun (WGS) entry which is preliminary data.</text>
</comment>
<comment type="similarity">
    <text evidence="7">Belongs to the binding-protein-dependent transport system permease family.</text>
</comment>
<feature type="transmembrane region" description="Helical" evidence="7">
    <location>
        <begin position="105"/>
        <end position="126"/>
    </location>
</feature>
<evidence type="ECO:0000256" key="4">
    <source>
        <dbReference type="ARBA" id="ARBA00022692"/>
    </source>
</evidence>
<feature type="transmembrane region" description="Helical" evidence="7">
    <location>
        <begin position="74"/>
        <end position="98"/>
    </location>
</feature>
<evidence type="ECO:0000256" key="3">
    <source>
        <dbReference type="ARBA" id="ARBA00022475"/>
    </source>
</evidence>
<dbReference type="PANTHER" id="PTHR43744">
    <property type="entry name" value="ABC TRANSPORTER PERMEASE PROTEIN MG189-RELATED-RELATED"/>
    <property type="match status" value="1"/>
</dbReference>
<keyword evidence="3" id="KW-1003">Cell membrane</keyword>
<evidence type="ECO:0000256" key="5">
    <source>
        <dbReference type="ARBA" id="ARBA00022989"/>
    </source>
</evidence>
<dbReference type="InterPro" id="IPR000515">
    <property type="entry name" value="MetI-like"/>
</dbReference>
<name>A0ABV5XWW2_ARTRM</name>
<dbReference type="Gene3D" id="1.10.3720.10">
    <property type="entry name" value="MetI-like"/>
    <property type="match status" value="1"/>
</dbReference>
<proteinExistence type="inferred from homology"/>
<feature type="domain" description="ABC transmembrane type-1" evidence="8">
    <location>
        <begin position="70"/>
        <end position="260"/>
    </location>
</feature>
<evidence type="ECO:0000256" key="6">
    <source>
        <dbReference type="ARBA" id="ARBA00023136"/>
    </source>
</evidence>
<protein>
    <submittedName>
        <fullName evidence="9">Carbohydrate ABC transporter permease</fullName>
    </submittedName>
</protein>
<feature type="transmembrane region" description="Helical" evidence="7">
    <location>
        <begin position="12"/>
        <end position="35"/>
    </location>
</feature>
<dbReference type="Proteomes" id="UP001589702">
    <property type="component" value="Unassembled WGS sequence"/>
</dbReference>
<evidence type="ECO:0000313" key="9">
    <source>
        <dbReference type="EMBL" id="MFB9819189.1"/>
    </source>
</evidence>
<dbReference type="InterPro" id="IPR035906">
    <property type="entry name" value="MetI-like_sf"/>
</dbReference>
<evidence type="ECO:0000256" key="2">
    <source>
        <dbReference type="ARBA" id="ARBA00022448"/>
    </source>
</evidence>
<keyword evidence="5 7" id="KW-1133">Transmembrane helix</keyword>
<dbReference type="CDD" id="cd06261">
    <property type="entry name" value="TM_PBP2"/>
    <property type="match status" value="1"/>
</dbReference>
<accession>A0ABV5XWW2</accession>